<dbReference type="AlphaFoldDB" id="A0A370HCV5"/>
<organism evidence="1 2">
    <name type="scientific">Nocardia mexicana</name>
    <dbReference type="NCBI Taxonomy" id="279262"/>
    <lineage>
        <taxon>Bacteria</taxon>
        <taxon>Bacillati</taxon>
        <taxon>Actinomycetota</taxon>
        <taxon>Actinomycetes</taxon>
        <taxon>Mycobacteriales</taxon>
        <taxon>Nocardiaceae</taxon>
        <taxon>Nocardia</taxon>
    </lineage>
</organism>
<evidence type="ECO:0000313" key="1">
    <source>
        <dbReference type="EMBL" id="RDI54547.1"/>
    </source>
</evidence>
<reference evidence="1 2" key="1">
    <citation type="submission" date="2018-07" db="EMBL/GenBank/DDBJ databases">
        <title>Genomic Encyclopedia of Type Strains, Phase IV (KMG-IV): sequencing the most valuable type-strain genomes for metagenomic binning, comparative biology and taxonomic classification.</title>
        <authorList>
            <person name="Goeker M."/>
        </authorList>
    </citation>
    <scope>NUCLEOTIDE SEQUENCE [LARGE SCALE GENOMIC DNA]</scope>
    <source>
        <strain evidence="1 2">DSM 44952</strain>
    </source>
</reference>
<proteinExistence type="predicted"/>
<evidence type="ECO:0000313" key="2">
    <source>
        <dbReference type="Proteomes" id="UP000255355"/>
    </source>
</evidence>
<name>A0A370HCV5_9NOCA</name>
<dbReference type="STRING" id="1210089.GCA_001613165_03935"/>
<dbReference type="Proteomes" id="UP000255355">
    <property type="component" value="Unassembled WGS sequence"/>
</dbReference>
<accession>A0A370HCV5</accession>
<sequence length="328" mass="34736">MDQDLVLARTLLGAILAAVEDSFPDLGWGVGVLRAPIGPLVMVTSTEGRGWLPPGLFLPAEVFVPWRWDDRFGPAGREMMAPFESNPDPARTLAAFGLLADGLGLGRIAAVASSSAISDGVHAVLGNDAATEGNVRAAECTVDLSVPGVGLVDRLGMAGSDESLRRAVEVPESEIRTVCLELARVTDARVRSTTPAAGFTANHAGRQRVLDALYADLPVPSDWWEQAAPDMVESPESAHGTVFDRRAYEILLLLASGTPDRRILRDVLYAYDQIIEHPQFSATPEPAPVIGGSPISVGAVGRRETPPPIVELSRAIAGVGSPDERGRV</sequence>
<protein>
    <submittedName>
        <fullName evidence="1">Uncharacterized protein</fullName>
    </submittedName>
</protein>
<comment type="caution">
    <text evidence="1">The sequence shown here is derived from an EMBL/GenBank/DDBJ whole genome shotgun (WGS) entry which is preliminary data.</text>
</comment>
<gene>
    <name evidence="1" type="ORF">DFR68_102675</name>
</gene>
<keyword evidence="2" id="KW-1185">Reference proteome</keyword>
<dbReference type="EMBL" id="QQAZ01000002">
    <property type="protein sequence ID" value="RDI54547.1"/>
    <property type="molecule type" value="Genomic_DNA"/>
</dbReference>